<evidence type="ECO:0000313" key="6">
    <source>
        <dbReference type="Proteomes" id="UP000087171"/>
    </source>
</evidence>
<dbReference type="InterPro" id="IPR006447">
    <property type="entry name" value="Myb_dom_plants"/>
</dbReference>
<sequence length="237" mass="27492">MALTILPERFPIGLRVLALDVDTTHHPILHAMGNRFQYQVMSSHYSTNSVTEAITKGASDYWIKPLEERHFQTMWKHVVKDIFHMNNKRGREQVDVPKQTIDENHNHNDDYPSPPTKKFRWSWTQQLHNQFVTVVNELGIENAKPKKILKIMDVPGLTREHVASHLQQRLEEFCDDPYDIFYDLPDDLSTSFFGAGGQQPLKEFCDDPYDTFYDLPEDLSTLFFGACPPTEVDILSL</sequence>
<reference evidence="6" key="1">
    <citation type="journal article" date="2013" name="Nat. Biotechnol.">
        <title>Draft genome sequence of chickpea (Cicer arietinum) provides a resource for trait improvement.</title>
        <authorList>
            <person name="Varshney R.K."/>
            <person name="Song C."/>
            <person name="Saxena R.K."/>
            <person name="Azam S."/>
            <person name="Yu S."/>
            <person name="Sharpe A.G."/>
            <person name="Cannon S."/>
            <person name="Baek J."/>
            <person name="Rosen B.D."/>
            <person name="Tar'an B."/>
            <person name="Millan T."/>
            <person name="Zhang X."/>
            <person name="Ramsay L.D."/>
            <person name="Iwata A."/>
            <person name="Wang Y."/>
            <person name="Nelson W."/>
            <person name="Farmer A.D."/>
            <person name="Gaur P.M."/>
            <person name="Soderlund C."/>
            <person name="Penmetsa R.V."/>
            <person name="Xu C."/>
            <person name="Bharti A.K."/>
            <person name="He W."/>
            <person name="Winter P."/>
            <person name="Zhao S."/>
            <person name="Hane J.K."/>
            <person name="Carrasquilla-Garcia N."/>
            <person name="Condie J.A."/>
            <person name="Upadhyaya H.D."/>
            <person name="Luo M.C."/>
            <person name="Thudi M."/>
            <person name="Gowda C.L."/>
            <person name="Singh N.P."/>
            <person name="Lichtenzveig J."/>
            <person name="Gali K.K."/>
            <person name="Rubio J."/>
            <person name="Nadarajan N."/>
            <person name="Dolezel J."/>
            <person name="Bansal K.C."/>
            <person name="Xu X."/>
            <person name="Edwards D."/>
            <person name="Zhang G."/>
            <person name="Kahl G."/>
            <person name="Gil J."/>
            <person name="Singh K.B."/>
            <person name="Datta S.K."/>
            <person name="Jackson S.A."/>
            <person name="Wang J."/>
            <person name="Cook D.R."/>
        </authorList>
    </citation>
    <scope>NUCLEOTIDE SEQUENCE [LARGE SCALE GENOMIC DNA]</scope>
    <source>
        <strain evidence="6">cv. CDC Frontier</strain>
    </source>
</reference>
<reference evidence="7" key="2">
    <citation type="submission" date="2025-08" db="UniProtKB">
        <authorList>
            <consortium name="RefSeq"/>
        </authorList>
    </citation>
    <scope>IDENTIFICATION</scope>
    <source>
        <tissue evidence="7">Etiolated seedlings</tissue>
    </source>
</reference>
<dbReference type="GO" id="GO:0005634">
    <property type="term" value="C:nucleus"/>
    <property type="evidence" value="ECO:0007669"/>
    <property type="project" value="UniProtKB-SubCell"/>
</dbReference>
<dbReference type="STRING" id="3827.A0A1S2YLP0"/>
<protein>
    <submittedName>
        <fullName evidence="7">Two-component response regulator ARR12-like isoform X1</fullName>
    </submittedName>
</protein>
<dbReference type="PROSITE" id="PS51294">
    <property type="entry name" value="HTH_MYB"/>
    <property type="match status" value="1"/>
</dbReference>
<evidence type="ECO:0000256" key="4">
    <source>
        <dbReference type="ARBA" id="ARBA00023242"/>
    </source>
</evidence>
<evidence type="ECO:0000313" key="7">
    <source>
        <dbReference type="RefSeq" id="XP_004506571.2"/>
    </source>
</evidence>
<dbReference type="GO" id="GO:0003700">
    <property type="term" value="F:DNA-binding transcription factor activity"/>
    <property type="evidence" value="ECO:0007669"/>
    <property type="project" value="InterPro"/>
</dbReference>
<dbReference type="InterPro" id="IPR044841">
    <property type="entry name" value="LUX/BOA-like"/>
</dbReference>
<dbReference type="OrthoDB" id="1436661at2759"/>
<dbReference type="InterPro" id="IPR009057">
    <property type="entry name" value="Homeodomain-like_sf"/>
</dbReference>
<keyword evidence="3" id="KW-0804">Transcription</keyword>
<keyword evidence="4" id="KW-0539">Nucleus</keyword>
<dbReference type="FunFam" id="1.10.10.60:FF:000007">
    <property type="entry name" value="Two-component response regulator"/>
    <property type="match status" value="1"/>
</dbReference>
<name>A0A1S2YLP0_CICAR</name>
<dbReference type="SUPFAM" id="SSF46689">
    <property type="entry name" value="Homeodomain-like"/>
    <property type="match status" value="1"/>
</dbReference>
<accession>A0A1S2YLP0</accession>
<dbReference type="NCBIfam" id="TIGR01557">
    <property type="entry name" value="myb_SHAQKYF"/>
    <property type="match status" value="1"/>
</dbReference>
<dbReference type="KEGG" id="cam:101513198"/>
<dbReference type="Proteomes" id="UP000087171">
    <property type="component" value="Chromosome Ca6"/>
</dbReference>
<comment type="subcellular location">
    <subcellularLocation>
        <location evidence="1">Nucleus</location>
    </subcellularLocation>
</comment>
<dbReference type="Pfam" id="PF00249">
    <property type="entry name" value="Myb_DNA-binding"/>
    <property type="match status" value="1"/>
</dbReference>
<evidence type="ECO:0000256" key="3">
    <source>
        <dbReference type="ARBA" id="ARBA00023163"/>
    </source>
</evidence>
<evidence type="ECO:0000259" key="5">
    <source>
        <dbReference type="PROSITE" id="PS51294"/>
    </source>
</evidence>
<feature type="domain" description="HTH myb-type" evidence="5">
    <location>
        <begin position="122"/>
        <end position="174"/>
    </location>
</feature>
<evidence type="ECO:0000256" key="2">
    <source>
        <dbReference type="ARBA" id="ARBA00023015"/>
    </source>
</evidence>
<dbReference type="RefSeq" id="XP_004506571.2">
    <property type="nucleotide sequence ID" value="XM_004506514.3"/>
</dbReference>
<dbReference type="InterPro" id="IPR001005">
    <property type="entry name" value="SANT/Myb"/>
</dbReference>
<dbReference type="PANTHER" id="PTHR31442:SF40">
    <property type="entry name" value="HOMEODOMAIN-LIKE SUPERFAMILY PROTEIN"/>
    <property type="match status" value="1"/>
</dbReference>
<keyword evidence="6" id="KW-1185">Reference proteome</keyword>
<dbReference type="AlphaFoldDB" id="A0A1S2YLP0"/>
<dbReference type="GO" id="GO:0003677">
    <property type="term" value="F:DNA binding"/>
    <property type="evidence" value="ECO:0007669"/>
    <property type="project" value="InterPro"/>
</dbReference>
<dbReference type="Gene3D" id="1.10.10.60">
    <property type="entry name" value="Homeodomain-like"/>
    <property type="match status" value="1"/>
</dbReference>
<dbReference type="InterPro" id="IPR017930">
    <property type="entry name" value="Myb_dom"/>
</dbReference>
<organism evidence="6 7">
    <name type="scientific">Cicer arietinum</name>
    <name type="common">Chickpea</name>
    <name type="synonym">Garbanzo</name>
    <dbReference type="NCBI Taxonomy" id="3827"/>
    <lineage>
        <taxon>Eukaryota</taxon>
        <taxon>Viridiplantae</taxon>
        <taxon>Streptophyta</taxon>
        <taxon>Embryophyta</taxon>
        <taxon>Tracheophyta</taxon>
        <taxon>Spermatophyta</taxon>
        <taxon>Magnoliopsida</taxon>
        <taxon>eudicotyledons</taxon>
        <taxon>Gunneridae</taxon>
        <taxon>Pentapetalae</taxon>
        <taxon>rosids</taxon>
        <taxon>fabids</taxon>
        <taxon>Fabales</taxon>
        <taxon>Fabaceae</taxon>
        <taxon>Papilionoideae</taxon>
        <taxon>50 kb inversion clade</taxon>
        <taxon>NPAAA clade</taxon>
        <taxon>Hologalegina</taxon>
        <taxon>IRL clade</taxon>
        <taxon>Cicereae</taxon>
        <taxon>Cicer</taxon>
    </lineage>
</organism>
<dbReference type="PANTHER" id="PTHR31442">
    <property type="entry name" value="HOMEODOMAIN-LIKE SUPERFAMILY PROTEIN-RELATED"/>
    <property type="match status" value="1"/>
</dbReference>
<keyword evidence="2" id="KW-0805">Transcription regulation</keyword>
<evidence type="ECO:0000256" key="1">
    <source>
        <dbReference type="ARBA" id="ARBA00004123"/>
    </source>
</evidence>
<proteinExistence type="predicted"/>
<gene>
    <name evidence="7" type="primary">LOC101513198</name>
</gene>
<dbReference type="GeneID" id="101513198"/>